<gene>
    <name evidence="1" type="ORF">AYI70_g1180</name>
</gene>
<dbReference type="Proteomes" id="UP000187283">
    <property type="component" value="Unassembled WGS sequence"/>
</dbReference>
<dbReference type="EMBL" id="LSSN01000239">
    <property type="protein sequence ID" value="OMJ25023.1"/>
    <property type="molecule type" value="Genomic_DNA"/>
</dbReference>
<dbReference type="OrthoDB" id="2376526at2759"/>
<proteinExistence type="predicted"/>
<protein>
    <submittedName>
        <fullName evidence="1">Uncharacterized protein</fullName>
    </submittedName>
</protein>
<evidence type="ECO:0000313" key="1">
    <source>
        <dbReference type="EMBL" id="OMJ25023.1"/>
    </source>
</evidence>
<reference evidence="1 2" key="1">
    <citation type="submission" date="2017-01" db="EMBL/GenBank/DDBJ databases">
        <authorList>
            <person name="Mah S.A."/>
            <person name="Swanson W.J."/>
            <person name="Moy G.W."/>
            <person name="Vacquier V.D."/>
        </authorList>
    </citation>
    <scope>NUCLEOTIDE SEQUENCE [LARGE SCALE GENOMIC DNA]</scope>
    <source>
        <strain evidence="1 2">GSMNP</strain>
    </source>
</reference>
<dbReference type="AlphaFoldDB" id="A0A1R1YDQ3"/>
<comment type="caution">
    <text evidence="1">The sequence shown here is derived from an EMBL/GenBank/DDBJ whole genome shotgun (WGS) entry which is preliminary data.</text>
</comment>
<organism evidence="1 2">
    <name type="scientific">Smittium culicis</name>
    <dbReference type="NCBI Taxonomy" id="133412"/>
    <lineage>
        <taxon>Eukaryota</taxon>
        <taxon>Fungi</taxon>
        <taxon>Fungi incertae sedis</taxon>
        <taxon>Zoopagomycota</taxon>
        <taxon>Kickxellomycotina</taxon>
        <taxon>Harpellomycetes</taxon>
        <taxon>Harpellales</taxon>
        <taxon>Legeriomycetaceae</taxon>
        <taxon>Smittium</taxon>
    </lineage>
</organism>
<evidence type="ECO:0000313" key="2">
    <source>
        <dbReference type="Proteomes" id="UP000187283"/>
    </source>
</evidence>
<accession>A0A1R1YDQ3</accession>
<keyword evidence="2" id="KW-1185">Reference proteome</keyword>
<dbReference type="InterPro" id="IPR027417">
    <property type="entry name" value="P-loop_NTPase"/>
</dbReference>
<dbReference type="SUPFAM" id="SSF52540">
    <property type="entry name" value="P-loop containing nucleoside triphosphate hydrolases"/>
    <property type="match status" value="1"/>
</dbReference>
<sequence>MKVDSNIFFPIPTLPRDPNFRFRDVPELNDWNRSEKTLVLYGVTGTGKTEFAKTLFTNPLLVNSLEDLKRITHQHDGLIFDEVNLVKLGCSRELMISITDIKNPRSIPVKYTSAGINANMPRVFCTNVPILYNDDAIRRRVKVVEIIKDLRIVPPDFDRSYNMDRDAPTRFFINSS</sequence>
<name>A0A1R1YDQ3_9FUNG</name>